<keyword evidence="3" id="KW-0413">Isomerase</keyword>
<accession>A0ABP8EWW2</accession>
<gene>
    <name evidence="3" type="ORF">GCM10022262_25670</name>
</gene>
<dbReference type="GO" id="GO:0016853">
    <property type="term" value="F:isomerase activity"/>
    <property type="evidence" value="ECO:0007669"/>
    <property type="project" value="UniProtKB-KW"/>
</dbReference>
<evidence type="ECO:0000313" key="3">
    <source>
        <dbReference type="EMBL" id="GAA4288207.1"/>
    </source>
</evidence>
<evidence type="ECO:0000313" key="4">
    <source>
        <dbReference type="Proteomes" id="UP001499841"/>
    </source>
</evidence>
<name>A0ABP8EWW2_9MICO</name>
<dbReference type="Gene3D" id="3.20.20.150">
    <property type="entry name" value="Divalent-metal-dependent TIM barrel enzymes"/>
    <property type="match status" value="1"/>
</dbReference>
<feature type="domain" description="Xylose isomerase-like TIM barrel" evidence="2">
    <location>
        <begin position="40"/>
        <end position="303"/>
    </location>
</feature>
<evidence type="ECO:0000256" key="1">
    <source>
        <dbReference type="ARBA" id="ARBA00023277"/>
    </source>
</evidence>
<dbReference type="SUPFAM" id="SSF51658">
    <property type="entry name" value="Xylose isomerase-like"/>
    <property type="match status" value="1"/>
</dbReference>
<dbReference type="Proteomes" id="UP001499841">
    <property type="component" value="Unassembled WGS sequence"/>
</dbReference>
<dbReference type="InterPro" id="IPR013022">
    <property type="entry name" value="Xyl_isomerase-like_TIM-brl"/>
</dbReference>
<sequence length="327" mass="36021">MSWTSETWPIGAALLQYPGTLPDGTSTAMADDAAWSDVLREVRLAGFDHVDLTDTWLAVGDLPAGRLRSLRQLLREEGLGVSAISVSRRSVVDHDPVTAASNVAYSYRTIDAAVELGVGTVCLGLHQPLTADQQAAMWFWHEPGAADPDDPEVYRHAVTTFRELGVYAAERGVALSLEMYEDTYLGTADSCVRMVTDIGLENVGLNPDVGNLIRLHRPVEDWRTQFEKMLPHTNYMHVKNYYRDFDIATGAYFSAPAPLELGFINYRAVVEMALDAGFAGTFCVEHYGGDGLSVAARNRDYLRTILAAKLSLRRETAAREPEPARVP</sequence>
<reference evidence="4" key="1">
    <citation type="journal article" date="2019" name="Int. J. Syst. Evol. Microbiol.">
        <title>The Global Catalogue of Microorganisms (GCM) 10K type strain sequencing project: providing services to taxonomists for standard genome sequencing and annotation.</title>
        <authorList>
            <consortium name="The Broad Institute Genomics Platform"/>
            <consortium name="The Broad Institute Genome Sequencing Center for Infectious Disease"/>
            <person name="Wu L."/>
            <person name="Ma J."/>
        </authorList>
    </citation>
    <scope>NUCLEOTIDE SEQUENCE [LARGE SCALE GENOMIC DNA]</scope>
    <source>
        <strain evidence="4">JCM 17459</strain>
    </source>
</reference>
<keyword evidence="1" id="KW-0119">Carbohydrate metabolism</keyword>
<organism evidence="3 4">
    <name type="scientific">Georgenia daeguensis</name>
    <dbReference type="NCBI Taxonomy" id="908355"/>
    <lineage>
        <taxon>Bacteria</taxon>
        <taxon>Bacillati</taxon>
        <taxon>Actinomycetota</taxon>
        <taxon>Actinomycetes</taxon>
        <taxon>Micrococcales</taxon>
        <taxon>Bogoriellaceae</taxon>
        <taxon>Georgenia</taxon>
    </lineage>
</organism>
<dbReference type="PANTHER" id="PTHR12110">
    <property type="entry name" value="HYDROXYPYRUVATE ISOMERASE"/>
    <property type="match status" value="1"/>
</dbReference>
<dbReference type="Pfam" id="PF01261">
    <property type="entry name" value="AP_endonuc_2"/>
    <property type="match status" value="1"/>
</dbReference>
<protein>
    <submittedName>
        <fullName evidence="3">Sugar phosphate isomerase/epimerase</fullName>
    </submittedName>
</protein>
<dbReference type="InterPro" id="IPR036237">
    <property type="entry name" value="Xyl_isomerase-like_sf"/>
</dbReference>
<proteinExistence type="predicted"/>
<dbReference type="EMBL" id="BAABBA010000012">
    <property type="protein sequence ID" value="GAA4288207.1"/>
    <property type="molecule type" value="Genomic_DNA"/>
</dbReference>
<dbReference type="PANTHER" id="PTHR12110:SF41">
    <property type="entry name" value="INOSOSE DEHYDRATASE"/>
    <property type="match status" value="1"/>
</dbReference>
<dbReference type="InterPro" id="IPR050312">
    <property type="entry name" value="IolE/XylAMocC-like"/>
</dbReference>
<comment type="caution">
    <text evidence="3">The sequence shown here is derived from an EMBL/GenBank/DDBJ whole genome shotgun (WGS) entry which is preliminary data.</text>
</comment>
<keyword evidence="4" id="KW-1185">Reference proteome</keyword>
<evidence type="ECO:0000259" key="2">
    <source>
        <dbReference type="Pfam" id="PF01261"/>
    </source>
</evidence>